<gene>
    <name evidence="5" type="ORF">GCM10011389_22380</name>
</gene>
<evidence type="ECO:0000313" key="5">
    <source>
        <dbReference type="EMBL" id="GGD14282.1"/>
    </source>
</evidence>
<organism evidence="5 6">
    <name type="scientific">Pontibacillus salipaludis</name>
    <dbReference type="NCBI Taxonomy" id="1697394"/>
    <lineage>
        <taxon>Bacteria</taxon>
        <taxon>Bacillati</taxon>
        <taxon>Bacillota</taxon>
        <taxon>Bacilli</taxon>
        <taxon>Bacillales</taxon>
        <taxon>Bacillaceae</taxon>
        <taxon>Pontibacillus</taxon>
    </lineage>
</organism>
<keyword evidence="3" id="KW-0812">Transmembrane</keyword>
<dbReference type="RefSeq" id="WP_188653760.1">
    <property type="nucleotide sequence ID" value="NZ_BMIN01000009.1"/>
</dbReference>
<keyword evidence="3" id="KW-1133">Transmembrane helix</keyword>
<keyword evidence="3" id="KW-0472">Membrane</keyword>
<comment type="caution">
    <text evidence="5">The sequence shown here is derived from an EMBL/GenBank/DDBJ whole genome shotgun (WGS) entry which is preliminary data.</text>
</comment>
<dbReference type="PANTHER" id="PTHR43798">
    <property type="entry name" value="MONOACYLGLYCEROL LIPASE"/>
    <property type="match status" value="1"/>
</dbReference>
<keyword evidence="2 5" id="KW-0378">Hydrolase</keyword>
<keyword evidence="6" id="KW-1185">Reference proteome</keyword>
<name>A0ABQ1Q5L3_9BACI</name>
<feature type="transmembrane region" description="Helical" evidence="3">
    <location>
        <begin position="12"/>
        <end position="31"/>
    </location>
</feature>
<evidence type="ECO:0000259" key="4">
    <source>
        <dbReference type="Pfam" id="PF00561"/>
    </source>
</evidence>
<dbReference type="EMBL" id="BMIN01000009">
    <property type="protein sequence ID" value="GGD14282.1"/>
    <property type="molecule type" value="Genomic_DNA"/>
</dbReference>
<dbReference type="InterPro" id="IPR050266">
    <property type="entry name" value="AB_hydrolase_sf"/>
</dbReference>
<reference evidence="6" key="1">
    <citation type="journal article" date="2019" name="Int. J. Syst. Evol. Microbiol.">
        <title>The Global Catalogue of Microorganisms (GCM) 10K type strain sequencing project: providing services to taxonomists for standard genome sequencing and annotation.</title>
        <authorList>
            <consortium name="The Broad Institute Genomics Platform"/>
            <consortium name="The Broad Institute Genome Sequencing Center for Infectious Disease"/>
            <person name="Wu L."/>
            <person name="Ma J."/>
        </authorList>
    </citation>
    <scope>NUCLEOTIDE SEQUENCE [LARGE SCALE GENOMIC DNA]</scope>
    <source>
        <strain evidence="6">CGMCC 1.15353</strain>
    </source>
</reference>
<evidence type="ECO:0000313" key="6">
    <source>
        <dbReference type="Proteomes" id="UP000642571"/>
    </source>
</evidence>
<feature type="domain" description="AB hydrolase-1" evidence="4">
    <location>
        <begin position="66"/>
        <end position="332"/>
    </location>
</feature>
<evidence type="ECO:0000256" key="3">
    <source>
        <dbReference type="SAM" id="Phobius"/>
    </source>
</evidence>
<dbReference type="InterPro" id="IPR029058">
    <property type="entry name" value="AB_hydrolase_fold"/>
</dbReference>
<evidence type="ECO:0000256" key="2">
    <source>
        <dbReference type="ARBA" id="ARBA00022801"/>
    </source>
</evidence>
<dbReference type="SUPFAM" id="SSF53474">
    <property type="entry name" value="alpha/beta-Hydrolases"/>
    <property type="match status" value="1"/>
</dbReference>
<sequence>MKSRKTIFKIVKWFGGIFTLVILVALFFPTWTTHIEEENSISTLEQVEINGTGHEIMIRGRDRGNPVLIFVHGGPGSSEITYADSYQKDLEDKFTVVNYDQRATGKSYHFFEDYSNLTSSLLVKDLLALTDYVSNRLNQEKVILVAHSYGTYIAMQAAAKAPGKFTAYVGIGQMSDLVRSEVESWNFVLREAKEAGDQKVVESLIDQKVPIYNGDQVTPRSYVMKYGGATRQMENPDTGLFSKMWSSEYNLLDVIRYRRGISTSQEALIPGVFESPLPSVINKLEIPFYFIMGDYDYQTSSKAAKEYFDTIEAKDKTFLRFEQSAHYPHMEEKRKFQEWINSTFAQ</sequence>
<protein>
    <submittedName>
        <fullName evidence="5">Alpha/beta hydrolase</fullName>
    </submittedName>
</protein>
<dbReference type="GO" id="GO:0016787">
    <property type="term" value="F:hydrolase activity"/>
    <property type="evidence" value="ECO:0007669"/>
    <property type="project" value="UniProtKB-KW"/>
</dbReference>
<dbReference type="Pfam" id="PF00561">
    <property type="entry name" value="Abhydrolase_1"/>
    <property type="match status" value="1"/>
</dbReference>
<evidence type="ECO:0000256" key="1">
    <source>
        <dbReference type="ARBA" id="ARBA00010088"/>
    </source>
</evidence>
<dbReference type="PRINTS" id="PR00793">
    <property type="entry name" value="PROAMNOPTASE"/>
</dbReference>
<accession>A0ABQ1Q5L3</accession>
<comment type="similarity">
    <text evidence="1">Belongs to the peptidase S33 family.</text>
</comment>
<dbReference type="Proteomes" id="UP000642571">
    <property type="component" value="Unassembled WGS sequence"/>
</dbReference>
<dbReference type="Gene3D" id="3.40.50.1820">
    <property type="entry name" value="alpha/beta hydrolase"/>
    <property type="match status" value="1"/>
</dbReference>
<proteinExistence type="inferred from homology"/>
<dbReference type="InterPro" id="IPR000073">
    <property type="entry name" value="AB_hydrolase_1"/>
</dbReference>
<dbReference type="InterPro" id="IPR002410">
    <property type="entry name" value="Peptidase_S33"/>
</dbReference>
<dbReference type="PANTHER" id="PTHR43798:SF27">
    <property type="entry name" value="HYDROLASE ALPHA_BETA HYDROLASE FOLD FAMILY"/>
    <property type="match status" value="1"/>
</dbReference>